<keyword evidence="1" id="KW-0472">Membrane</keyword>
<protein>
    <submittedName>
        <fullName evidence="2">Efflux RND transporter permease subunit</fullName>
    </submittedName>
</protein>
<dbReference type="EMBL" id="JAWIIJ010000001">
    <property type="protein sequence ID" value="MDV2077247.1"/>
    <property type="molecule type" value="Genomic_DNA"/>
</dbReference>
<feature type="transmembrane region" description="Helical" evidence="1">
    <location>
        <begin position="433"/>
        <end position="453"/>
    </location>
</feature>
<keyword evidence="3" id="KW-1185">Reference proteome</keyword>
<feature type="transmembrane region" description="Helical" evidence="1">
    <location>
        <begin position="465"/>
        <end position="488"/>
    </location>
</feature>
<proteinExistence type="predicted"/>
<dbReference type="Gene3D" id="1.20.1640.10">
    <property type="entry name" value="Multidrug efflux transporter AcrB transmembrane domain"/>
    <property type="match status" value="2"/>
</dbReference>
<dbReference type="SUPFAM" id="SSF82693">
    <property type="entry name" value="Multidrug efflux transporter AcrB pore domain, PN1, PN2, PC1 and PC2 subdomains"/>
    <property type="match status" value="2"/>
</dbReference>
<comment type="caution">
    <text evidence="2">The sequence shown here is derived from an EMBL/GenBank/DDBJ whole genome shotgun (WGS) entry which is preliminary data.</text>
</comment>
<dbReference type="Proteomes" id="UP001269819">
    <property type="component" value="Unassembled WGS sequence"/>
</dbReference>
<dbReference type="InterPro" id="IPR001036">
    <property type="entry name" value="Acrflvin-R"/>
</dbReference>
<dbReference type="Gene3D" id="3.30.70.1440">
    <property type="entry name" value="Multidrug efflux transporter AcrB pore domain"/>
    <property type="match status" value="1"/>
</dbReference>
<feature type="transmembrane region" description="Helical" evidence="1">
    <location>
        <begin position="983"/>
        <end position="1002"/>
    </location>
</feature>
<feature type="transmembrane region" description="Helical" evidence="1">
    <location>
        <begin position="523"/>
        <end position="543"/>
    </location>
</feature>
<reference evidence="2 3" key="1">
    <citation type="submission" date="2023-10" db="EMBL/GenBank/DDBJ databases">
        <title>Characteristics and mechanism of a salt-tolerant marine origin heterotrophic nitrifying- aerobic denitrifying bacteria Marinobacter xestospongiae HN1.</title>
        <authorList>
            <person name="Qi R."/>
        </authorList>
    </citation>
    <scope>NUCLEOTIDE SEQUENCE [LARGE SCALE GENOMIC DNA]</scope>
    <source>
        <strain evidence="2 3">HN1</strain>
    </source>
</reference>
<feature type="transmembrane region" description="Helical" evidence="1">
    <location>
        <begin position="915"/>
        <end position="935"/>
    </location>
</feature>
<name>A0ABU3VSK9_9GAMM</name>
<dbReference type="PANTHER" id="PTHR32063:SF18">
    <property type="entry name" value="CATION EFFLUX SYSTEM PROTEIN"/>
    <property type="match status" value="1"/>
</dbReference>
<evidence type="ECO:0000256" key="1">
    <source>
        <dbReference type="SAM" id="Phobius"/>
    </source>
</evidence>
<keyword evidence="1" id="KW-1133">Transmembrane helix</keyword>
<dbReference type="InterPro" id="IPR027463">
    <property type="entry name" value="AcrB_DN_DC_subdom"/>
</dbReference>
<dbReference type="Gene3D" id="3.30.70.1320">
    <property type="entry name" value="Multidrug efflux transporter AcrB pore domain like"/>
    <property type="match status" value="1"/>
</dbReference>
<feature type="transmembrane region" description="Helical" evidence="1">
    <location>
        <begin position="362"/>
        <end position="379"/>
    </location>
</feature>
<feature type="transmembrane region" description="Helical" evidence="1">
    <location>
        <begin position="336"/>
        <end position="355"/>
    </location>
</feature>
<sequence length="1060" mass="115973">MTIAEWSIRNSVITWVVALVLVAMGYYSFNNLSRLEDPEFTIKEAKVVTPYPGATAAEVEEEVSDLIERAAQKMGQLFYVESHSYRDKSIVSVKIRDQYDKHSLPQVWDELRRKINDVQADLPPGAGPSQVIDDFGDVYGVYLAITGEGYSQQEVYEFAKFLKRELLLVEDVKNISLYGEPKEVIYVELRREKMSALGISPNDIYAALGDKNTVAYAGYARAGDNRLAVKVSGELDSVAQFNTLLITSPRNPGQQIRLGDVATITRGLKEPVANLLRYDGQPAVGLAISTRSGGNVVTMGQGLEDKMKALQPQIPLGMELNVVSMQSEAVTEAIDGFTTSLLQAVAIVVLVLLVFMGLRSGLIIGAVLLITIMGTFIFMDIFDITLERVSLGALIIALGMLVDNAIVVTDGIRMRLQQGQDTLTAARDVVRQTALPLLGATAIAVTAFAAIGTSQDATGEYTRSLFSVILISLTMSWFTAVTITPLLCHQFLKPAQGGEQAAYQSGFFQRYRHLLEWTIRHRVITLTVTLAVFASALVGFGWVKSSFFPDSTRAQFYVDVWYPEGTDIASTRDQVKAFEQRLAEYDAVTHVTTQIGGGSPRFLLTYSPEQPAPNFARLLADVSDYRQLTAITRQVQNDLAGLQPGTIVNARQFVLGPATGGKIQLRISGPDRHELRRLAAQAERVIAAHPNVKGLRDEWGDKAQVIEPVVADAQAKKLGLGRADIANAMAYGVDGVRVGTYREGDELLPIVARAPVEERLSLNNLDQIAVWSPVARHMVPLGQVVGHFDVGFEDAHIWRQDRITMLRLHFDPRQGLSSELLNELKADVEKALNVDVQDYLGLAPDTAVTHTADTLPIRYRDRLPIRDMPGYFVAWGGENEDSVKGSTSIAESVPVFFGLMVFIVLLLFNSIRKTLVIWLVVPLAIIGVTVGLLAFNQPFGFMALLGFMSLAGMLIKNAIVLVDQIDLELQSDPEPVHAVVESGVSRLIPVAMAALTTILGMIPLLGDAFFVAMAVTIMFGLGFATILTLVVVPVLYATIFRYPNPSRPAGTSAAHHQKDA</sequence>
<feature type="transmembrane region" description="Helical" evidence="1">
    <location>
        <begin position="941"/>
        <end position="962"/>
    </location>
</feature>
<dbReference type="SUPFAM" id="SSF82866">
    <property type="entry name" value="Multidrug efflux transporter AcrB transmembrane domain"/>
    <property type="match status" value="2"/>
</dbReference>
<evidence type="ECO:0000313" key="3">
    <source>
        <dbReference type="Proteomes" id="UP001269819"/>
    </source>
</evidence>
<keyword evidence="1" id="KW-0812">Transmembrane</keyword>
<dbReference type="PANTHER" id="PTHR32063">
    <property type="match status" value="1"/>
</dbReference>
<feature type="transmembrane region" description="Helical" evidence="1">
    <location>
        <begin position="889"/>
        <end position="908"/>
    </location>
</feature>
<evidence type="ECO:0000313" key="2">
    <source>
        <dbReference type="EMBL" id="MDV2077247.1"/>
    </source>
</evidence>
<feature type="transmembrane region" description="Helical" evidence="1">
    <location>
        <begin position="12"/>
        <end position="29"/>
    </location>
</feature>
<dbReference type="Gene3D" id="3.30.2090.10">
    <property type="entry name" value="Multidrug efflux transporter AcrB TolC docking domain, DN and DC subdomains"/>
    <property type="match status" value="2"/>
</dbReference>
<organism evidence="2 3">
    <name type="scientific">Marinobacter xestospongiae</name>
    <dbReference type="NCBI Taxonomy" id="994319"/>
    <lineage>
        <taxon>Bacteria</taxon>
        <taxon>Pseudomonadati</taxon>
        <taxon>Pseudomonadota</taxon>
        <taxon>Gammaproteobacteria</taxon>
        <taxon>Pseudomonadales</taxon>
        <taxon>Marinobacteraceae</taxon>
        <taxon>Marinobacter</taxon>
    </lineage>
</organism>
<dbReference type="Gene3D" id="3.30.70.1430">
    <property type="entry name" value="Multidrug efflux transporter AcrB pore domain"/>
    <property type="match status" value="2"/>
</dbReference>
<gene>
    <name evidence="2" type="ORF">RYS15_01060</name>
</gene>
<dbReference type="Pfam" id="PF00873">
    <property type="entry name" value="ACR_tran"/>
    <property type="match status" value="2"/>
</dbReference>
<dbReference type="PRINTS" id="PR00702">
    <property type="entry name" value="ACRIFLAVINRP"/>
</dbReference>
<dbReference type="RefSeq" id="WP_316972238.1">
    <property type="nucleotide sequence ID" value="NZ_JAWIIJ010000001.1"/>
</dbReference>
<feature type="transmembrane region" description="Helical" evidence="1">
    <location>
        <begin position="1008"/>
        <end position="1037"/>
    </location>
</feature>
<feature type="transmembrane region" description="Helical" evidence="1">
    <location>
        <begin position="391"/>
        <end position="412"/>
    </location>
</feature>
<dbReference type="SUPFAM" id="SSF82714">
    <property type="entry name" value="Multidrug efflux transporter AcrB TolC docking domain, DN and DC subdomains"/>
    <property type="match status" value="2"/>
</dbReference>
<accession>A0ABU3VSK9</accession>